<dbReference type="InterPro" id="IPR008905">
    <property type="entry name" value="EIF3C_N_dom"/>
</dbReference>
<keyword evidence="4" id="KW-1185">Reference proteome</keyword>
<feature type="region of interest" description="Disordered" evidence="1">
    <location>
        <begin position="1"/>
        <end position="29"/>
    </location>
</feature>
<dbReference type="GO" id="GO:0005852">
    <property type="term" value="C:eukaryotic translation initiation factor 3 complex"/>
    <property type="evidence" value="ECO:0007669"/>
    <property type="project" value="InterPro"/>
</dbReference>
<evidence type="ECO:0000313" key="3">
    <source>
        <dbReference type="EMBL" id="CAG8636862.1"/>
    </source>
</evidence>
<evidence type="ECO:0000313" key="4">
    <source>
        <dbReference type="Proteomes" id="UP000789375"/>
    </source>
</evidence>
<organism evidence="3 4">
    <name type="scientific">Funneliformis mosseae</name>
    <name type="common">Endomycorrhizal fungus</name>
    <name type="synonym">Glomus mosseae</name>
    <dbReference type="NCBI Taxonomy" id="27381"/>
    <lineage>
        <taxon>Eukaryota</taxon>
        <taxon>Fungi</taxon>
        <taxon>Fungi incertae sedis</taxon>
        <taxon>Mucoromycota</taxon>
        <taxon>Glomeromycotina</taxon>
        <taxon>Glomeromycetes</taxon>
        <taxon>Glomerales</taxon>
        <taxon>Glomeraceae</taxon>
        <taxon>Funneliformis</taxon>
    </lineage>
</organism>
<dbReference type="GO" id="GO:0003743">
    <property type="term" value="F:translation initiation factor activity"/>
    <property type="evidence" value="ECO:0007669"/>
    <property type="project" value="InterPro"/>
</dbReference>
<comment type="caution">
    <text evidence="3">The sequence shown here is derived from an EMBL/GenBank/DDBJ whole genome shotgun (WGS) entry which is preliminary data.</text>
</comment>
<protein>
    <submittedName>
        <fullName evidence="3">12596_t:CDS:1</fullName>
    </submittedName>
</protein>
<feature type="domain" description="Eukaryotic translation initiation factor 3 subunit C N-terminal" evidence="2">
    <location>
        <begin position="48"/>
        <end position="161"/>
    </location>
</feature>
<dbReference type="Pfam" id="PF05470">
    <property type="entry name" value="eIF-3c_N"/>
    <property type="match status" value="1"/>
</dbReference>
<name>A0A9N9GZ13_FUNMO</name>
<feature type="compositionally biased region" description="Low complexity" evidence="1">
    <location>
        <begin position="15"/>
        <end position="24"/>
    </location>
</feature>
<sequence>MSANSHVIFEKNDDSSSSDSIYPSSEDETSSTELEHYILESNIKAVNARSPRNKKYEKWMNLVLNAKKAMLSSEWSNLLAAIQKLEKAFRSNNTNPLGLFTPILARFLLELDEFFKKHPVDKKYRKNLKSGEAKACNATQQRSQHLIRSLNSIILEYQKTPPPITISSSNVRLVDAVSRNTVILGVKNNPLLKSNLHKFQNVKNIYREDVPRLMDICAQAIILKKIPLKRRKLKVFINIQQQIVPDIIINFIKQGFLCESCRLFISPSSSLFLQPIIENMKYPKRQDKSLDDQINSIIYQELPLFRRFCVQCWQIHNARDNSKCICVTCKVERATKK</sequence>
<dbReference type="Proteomes" id="UP000789375">
    <property type="component" value="Unassembled WGS sequence"/>
</dbReference>
<proteinExistence type="predicted"/>
<dbReference type="AlphaFoldDB" id="A0A9N9GZ13"/>
<gene>
    <name evidence="3" type="ORF">FMOSSE_LOCUS10782</name>
</gene>
<dbReference type="EMBL" id="CAJVPP010003771">
    <property type="protein sequence ID" value="CAG8636862.1"/>
    <property type="molecule type" value="Genomic_DNA"/>
</dbReference>
<evidence type="ECO:0000259" key="2">
    <source>
        <dbReference type="Pfam" id="PF05470"/>
    </source>
</evidence>
<reference evidence="3" key="1">
    <citation type="submission" date="2021-06" db="EMBL/GenBank/DDBJ databases">
        <authorList>
            <person name="Kallberg Y."/>
            <person name="Tangrot J."/>
            <person name="Rosling A."/>
        </authorList>
    </citation>
    <scope>NUCLEOTIDE SEQUENCE</scope>
    <source>
        <strain evidence="3">87-6 pot B 2015</strain>
    </source>
</reference>
<evidence type="ECO:0000256" key="1">
    <source>
        <dbReference type="SAM" id="MobiDB-lite"/>
    </source>
</evidence>
<dbReference type="GO" id="GO:0031369">
    <property type="term" value="F:translation initiation factor binding"/>
    <property type="evidence" value="ECO:0007669"/>
    <property type="project" value="InterPro"/>
</dbReference>
<accession>A0A9N9GZ13</accession>